<dbReference type="EMBL" id="SDPB01000012">
    <property type="protein sequence ID" value="TPH23281.1"/>
    <property type="molecule type" value="Genomic_DNA"/>
</dbReference>
<dbReference type="AlphaFoldDB" id="A0A502LMS4"/>
<evidence type="ECO:0000256" key="1">
    <source>
        <dbReference type="SAM" id="Phobius"/>
    </source>
</evidence>
<feature type="transmembrane region" description="Helical" evidence="1">
    <location>
        <begin position="80"/>
        <end position="101"/>
    </location>
</feature>
<protein>
    <submittedName>
        <fullName evidence="2">Uncharacterized protein</fullName>
    </submittedName>
</protein>
<keyword evidence="1" id="KW-0472">Membrane</keyword>
<accession>A0A502LMS4</accession>
<feature type="transmembrane region" description="Helical" evidence="1">
    <location>
        <begin position="46"/>
        <end position="68"/>
    </location>
</feature>
<dbReference type="RefSeq" id="WP_044364851.1">
    <property type="nucleotide sequence ID" value="NZ_QQHM01000015.1"/>
</dbReference>
<evidence type="ECO:0000313" key="2">
    <source>
        <dbReference type="EMBL" id="TPH23281.1"/>
    </source>
</evidence>
<proteinExistence type="predicted"/>
<organism evidence="2 3">
    <name type="scientific">Haemophilus haemolyticus</name>
    <dbReference type="NCBI Taxonomy" id="726"/>
    <lineage>
        <taxon>Bacteria</taxon>
        <taxon>Pseudomonadati</taxon>
        <taxon>Pseudomonadota</taxon>
        <taxon>Gammaproteobacteria</taxon>
        <taxon>Pasteurellales</taxon>
        <taxon>Pasteurellaceae</taxon>
        <taxon>Haemophilus</taxon>
    </lineage>
</organism>
<feature type="transmembrane region" description="Helical" evidence="1">
    <location>
        <begin position="6"/>
        <end position="34"/>
    </location>
</feature>
<keyword evidence="1" id="KW-0812">Transmembrane</keyword>
<gene>
    <name evidence="2" type="ORF">EUX48_04485</name>
</gene>
<name>A0A502LMS4_HAEHA</name>
<keyword evidence="1" id="KW-1133">Transmembrane helix</keyword>
<dbReference type="Proteomes" id="UP000316888">
    <property type="component" value="Unassembled WGS sequence"/>
</dbReference>
<sequence length="113" mass="11872">MKALSIVALIFAAISIFIPVIGLYIAILCSLLALISFYSQPTLSGITIGINILSTIFLSPSLALQAGMAEGNASGGGSQILGFYIGIHVICLVAGFLLIILRKIFSKKKTITK</sequence>
<reference evidence="2 3" key="1">
    <citation type="submission" date="2019-01" db="EMBL/GenBank/DDBJ databases">
        <title>Comparative genomic analysis identifies haemin-independent Haemophilus haemolyticus: a formal re-classification of Haemophilus intermedius.</title>
        <authorList>
            <person name="Harris T.M."/>
            <person name="Price E.P."/>
            <person name="Sarovich D.S."/>
            <person name="Norskov-Lauritsen N."/>
            <person name="Beissbarth J."/>
            <person name="Chang A.B."/>
            <person name="Smith-Vaughan H.C."/>
        </authorList>
    </citation>
    <scope>NUCLEOTIDE SEQUENCE [LARGE SCALE GENOMIC DNA]</scope>
    <source>
        <strain evidence="2 3">60824 B Hi-4</strain>
    </source>
</reference>
<comment type="caution">
    <text evidence="2">The sequence shown here is derived from an EMBL/GenBank/DDBJ whole genome shotgun (WGS) entry which is preliminary data.</text>
</comment>
<evidence type="ECO:0000313" key="3">
    <source>
        <dbReference type="Proteomes" id="UP000316888"/>
    </source>
</evidence>